<evidence type="ECO:0000256" key="1">
    <source>
        <dbReference type="SAM" id="SignalP"/>
    </source>
</evidence>
<dbReference type="Gene3D" id="3.30.830.10">
    <property type="entry name" value="Metalloenzyme, LuxS/M16 peptidase-like"/>
    <property type="match status" value="2"/>
</dbReference>
<dbReference type="SUPFAM" id="SSF63411">
    <property type="entry name" value="LuxS/MPP-like metallohydrolase"/>
    <property type="match status" value="2"/>
</dbReference>
<dbReference type="EMBL" id="QDDR01000003">
    <property type="protein sequence ID" value="PVE48053.1"/>
    <property type="molecule type" value="Genomic_DNA"/>
</dbReference>
<name>A0A2T7UTG9_9RHOB</name>
<evidence type="ECO:0000313" key="4">
    <source>
        <dbReference type="EMBL" id="PVE48053.1"/>
    </source>
</evidence>
<keyword evidence="5" id="KW-1185">Reference proteome</keyword>
<dbReference type="InterPro" id="IPR011765">
    <property type="entry name" value="Pept_M16_N"/>
</dbReference>
<dbReference type="GO" id="GO:0046872">
    <property type="term" value="F:metal ion binding"/>
    <property type="evidence" value="ECO:0007669"/>
    <property type="project" value="InterPro"/>
</dbReference>
<dbReference type="Pfam" id="PF05193">
    <property type="entry name" value="Peptidase_M16_C"/>
    <property type="match status" value="1"/>
</dbReference>
<dbReference type="InterPro" id="IPR050361">
    <property type="entry name" value="MPP/UQCRC_Complex"/>
</dbReference>
<protein>
    <submittedName>
        <fullName evidence="4">Peptidase M16</fullName>
    </submittedName>
</protein>
<dbReference type="InterPro" id="IPR007863">
    <property type="entry name" value="Peptidase_M16_C"/>
</dbReference>
<keyword evidence="1" id="KW-0732">Signal</keyword>
<dbReference type="PANTHER" id="PTHR11851">
    <property type="entry name" value="METALLOPROTEASE"/>
    <property type="match status" value="1"/>
</dbReference>
<dbReference type="Proteomes" id="UP000244810">
    <property type="component" value="Unassembled WGS sequence"/>
</dbReference>
<reference evidence="4 5" key="1">
    <citation type="journal article" date="2011" name="Syst. Appl. Microbiol.">
        <title>Defluviimonas denitrificans gen. nov., sp. nov., and Pararhodobacter aggregans gen. nov., sp. nov., non-phototrophic Rhodobacteraceae from the biofilter of a marine aquaculture.</title>
        <authorList>
            <person name="Foesel B.U."/>
            <person name="Drake H.L."/>
            <person name="Schramm A."/>
        </authorList>
    </citation>
    <scope>NUCLEOTIDE SEQUENCE [LARGE SCALE GENOMIC DNA]</scope>
    <source>
        <strain evidence="4 5">D1-19</strain>
    </source>
</reference>
<feature type="domain" description="Peptidase M16 N-terminal" evidence="2">
    <location>
        <begin position="41"/>
        <end position="182"/>
    </location>
</feature>
<comment type="caution">
    <text evidence="4">The sequence shown here is derived from an EMBL/GenBank/DDBJ whole genome shotgun (WGS) entry which is preliminary data.</text>
</comment>
<feature type="chain" id="PRO_5015518966" evidence="1">
    <location>
        <begin position="24"/>
        <end position="440"/>
    </location>
</feature>
<dbReference type="RefSeq" id="WP_107751427.1">
    <property type="nucleotide sequence ID" value="NZ_QBKF01000004.1"/>
</dbReference>
<dbReference type="InterPro" id="IPR011249">
    <property type="entry name" value="Metalloenz_LuxS/M16"/>
</dbReference>
<dbReference type="AlphaFoldDB" id="A0A2T7UTG9"/>
<evidence type="ECO:0000259" key="3">
    <source>
        <dbReference type="Pfam" id="PF05193"/>
    </source>
</evidence>
<proteinExistence type="predicted"/>
<feature type="signal peptide" evidence="1">
    <location>
        <begin position="1"/>
        <end position="23"/>
    </location>
</feature>
<evidence type="ECO:0000313" key="5">
    <source>
        <dbReference type="Proteomes" id="UP000244810"/>
    </source>
</evidence>
<sequence>MRFNRLIGAALALALSFAAPALAIDIEDVTSPAGHEAWLVEEHSIPFVSIEVIFTGGASLDPEGKAGAVSLMTALLTEGAGDLDAQGYAAALEALAGSVSFDAGRDSVSMTIRALSENRDQVIDLALMALTDAQFSHMSLDRVRAQTIASLERAARNPSTIAQETYSRLGYAGHPYATPTDGTAATVGALTLDDILAAHRAAFTSDRIVVGAAGDITGPELAAIIDRIAQDLPAAERPLPEYRVYDAAPGVTVVPFDGPQSVIQFGHGGMDADDPDFMAAFVMNEIFGGGGFNSRLMAEIREARGLTYGIYTSLASSRFGDSYVGRFSTGNETAAEAIELVREQFQWLADGGITQEDLERIQTYMTGAYPLRFDGNESIARILASMQFQGYPLNYVNIRNDLVRAVTLEDIQRVAQRLAQPEALHFVVVGQPAGVESTTP</sequence>
<accession>A0A2T7UTG9</accession>
<evidence type="ECO:0000259" key="2">
    <source>
        <dbReference type="Pfam" id="PF00675"/>
    </source>
</evidence>
<dbReference type="PANTHER" id="PTHR11851:SF224">
    <property type="entry name" value="PROCESSING PROTEASE"/>
    <property type="match status" value="1"/>
</dbReference>
<dbReference type="OrthoDB" id="9811314at2"/>
<gene>
    <name evidence="4" type="ORF">DDE23_07900</name>
</gene>
<dbReference type="Pfam" id="PF00675">
    <property type="entry name" value="Peptidase_M16"/>
    <property type="match status" value="1"/>
</dbReference>
<feature type="domain" description="Peptidase M16 C-terminal" evidence="3">
    <location>
        <begin position="190"/>
        <end position="363"/>
    </location>
</feature>
<organism evidence="4 5">
    <name type="scientific">Pararhodobacter aggregans</name>
    <dbReference type="NCBI Taxonomy" id="404875"/>
    <lineage>
        <taxon>Bacteria</taxon>
        <taxon>Pseudomonadati</taxon>
        <taxon>Pseudomonadota</taxon>
        <taxon>Alphaproteobacteria</taxon>
        <taxon>Rhodobacterales</taxon>
        <taxon>Paracoccaceae</taxon>
        <taxon>Pararhodobacter</taxon>
    </lineage>
</organism>